<protein>
    <recommendedName>
        <fullName evidence="5">Four helix bundle sensory module for signal transduction</fullName>
    </recommendedName>
</protein>
<reference evidence="3 4" key="1">
    <citation type="submission" date="2017-02" db="EMBL/GenBank/DDBJ databases">
        <authorList>
            <person name="Peterson S.W."/>
        </authorList>
    </citation>
    <scope>NUCLEOTIDE SEQUENCE [LARGE SCALE GENOMIC DNA]</scope>
    <source>
        <strain evidence="3 4">DSM 22899</strain>
    </source>
</reference>
<evidence type="ECO:0000256" key="2">
    <source>
        <dbReference type="SAM" id="SignalP"/>
    </source>
</evidence>
<keyword evidence="1" id="KW-1133">Transmembrane helix</keyword>
<dbReference type="RefSeq" id="WP_176146213.1">
    <property type="nucleotide sequence ID" value="NZ_FUYS01000007.1"/>
</dbReference>
<keyword evidence="2" id="KW-0732">Signal</keyword>
<accession>A0A1T5DP20</accession>
<name>A0A1T5DP20_9SPHI</name>
<dbReference type="STRING" id="623280.SAMN05660226_02877"/>
<evidence type="ECO:0000313" key="4">
    <source>
        <dbReference type="Proteomes" id="UP000190541"/>
    </source>
</evidence>
<feature type="chain" id="PRO_5012459477" description="Four helix bundle sensory module for signal transduction" evidence="2">
    <location>
        <begin position="28"/>
        <end position="186"/>
    </location>
</feature>
<evidence type="ECO:0000256" key="1">
    <source>
        <dbReference type="SAM" id="Phobius"/>
    </source>
</evidence>
<feature type="transmembrane region" description="Helical" evidence="1">
    <location>
        <begin position="157"/>
        <end position="178"/>
    </location>
</feature>
<keyword evidence="1" id="KW-0472">Membrane</keyword>
<gene>
    <name evidence="3" type="ORF">SAMN05660226_02877</name>
</gene>
<feature type="signal peptide" evidence="2">
    <location>
        <begin position="1"/>
        <end position="27"/>
    </location>
</feature>
<dbReference type="AlphaFoldDB" id="A0A1T5DP20"/>
<dbReference type="EMBL" id="FUYS01000007">
    <property type="protein sequence ID" value="SKB73478.1"/>
    <property type="molecule type" value="Genomic_DNA"/>
</dbReference>
<proteinExistence type="predicted"/>
<organism evidence="3 4">
    <name type="scientific">Parapedobacter luteus</name>
    <dbReference type="NCBI Taxonomy" id="623280"/>
    <lineage>
        <taxon>Bacteria</taxon>
        <taxon>Pseudomonadati</taxon>
        <taxon>Bacteroidota</taxon>
        <taxon>Sphingobacteriia</taxon>
        <taxon>Sphingobacteriales</taxon>
        <taxon>Sphingobacteriaceae</taxon>
        <taxon>Parapedobacter</taxon>
    </lineage>
</organism>
<dbReference type="Proteomes" id="UP000190541">
    <property type="component" value="Unassembled WGS sequence"/>
</dbReference>
<evidence type="ECO:0008006" key="5">
    <source>
        <dbReference type="Google" id="ProtNLM"/>
    </source>
</evidence>
<keyword evidence="1" id="KW-0812">Transmembrane</keyword>
<keyword evidence="4" id="KW-1185">Reference proteome</keyword>
<sequence>MYRRTSACFAYLIPTSCSLLLILLAFAPSFARQQTTDTVGYESQRRKVNELLAQRSERFGQFDESLRRRTGIFGLKTKKDMQASIDILKQIVLMDNDIFYETKTLLDYKEFEKSQIAEQASEYDGRINGYIKTISKLQQQQEQLASQISALEKTNQLYEGLVILLGLTLLGGGAYVFIKRQKLTKT</sequence>
<evidence type="ECO:0000313" key="3">
    <source>
        <dbReference type="EMBL" id="SKB73478.1"/>
    </source>
</evidence>